<feature type="transmembrane region" description="Helical" evidence="1">
    <location>
        <begin position="43"/>
        <end position="61"/>
    </location>
</feature>
<keyword evidence="3" id="KW-1185">Reference proteome</keyword>
<dbReference type="AlphaFoldDB" id="A0A0D8XVG4"/>
<reference evidence="2 3" key="1">
    <citation type="submission" date="2013-11" db="EMBL/GenBank/DDBJ databases">
        <title>Draft genome of the bovine lungworm Dictyocaulus viviparus.</title>
        <authorList>
            <person name="Mitreva M."/>
        </authorList>
    </citation>
    <scope>NUCLEOTIDE SEQUENCE [LARGE SCALE GENOMIC DNA]</scope>
    <source>
        <strain evidence="2 3">HannoverDv2000</strain>
    </source>
</reference>
<sequence>MVIVKFVTVKPKRRSSRTDIHGVRLTLDAILIASIIIDYKATVFRYIVLVMSYILISRTTSFRYCMAAQELASAARGYPNGGNSHRWMMNSGGSASTDDITVFVIPLKYCAAPPLEDDDDDEMISLCAED</sequence>
<evidence type="ECO:0000256" key="1">
    <source>
        <dbReference type="SAM" id="Phobius"/>
    </source>
</evidence>
<feature type="transmembrane region" description="Helical" evidence="1">
    <location>
        <begin position="21"/>
        <end position="37"/>
    </location>
</feature>
<keyword evidence="1" id="KW-0472">Membrane</keyword>
<evidence type="ECO:0000313" key="2">
    <source>
        <dbReference type="EMBL" id="KJH48500.1"/>
    </source>
</evidence>
<name>A0A0D8XVG4_DICVI</name>
<dbReference type="EMBL" id="KN716266">
    <property type="protein sequence ID" value="KJH48500.1"/>
    <property type="molecule type" value="Genomic_DNA"/>
</dbReference>
<evidence type="ECO:0000313" key="3">
    <source>
        <dbReference type="Proteomes" id="UP000053766"/>
    </source>
</evidence>
<dbReference type="Proteomes" id="UP000053766">
    <property type="component" value="Unassembled WGS sequence"/>
</dbReference>
<dbReference type="OrthoDB" id="10264738at2759"/>
<organism evidence="2 3">
    <name type="scientific">Dictyocaulus viviparus</name>
    <name type="common">Bovine lungworm</name>
    <dbReference type="NCBI Taxonomy" id="29172"/>
    <lineage>
        <taxon>Eukaryota</taxon>
        <taxon>Metazoa</taxon>
        <taxon>Ecdysozoa</taxon>
        <taxon>Nematoda</taxon>
        <taxon>Chromadorea</taxon>
        <taxon>Rhabditida</taxon>
        <taxon>Rhabditina</taxon>
        <taxon>Rhabditomorpha</taxon>
        <taxon>Strongyloidea</taxon>
        <taxon>Metastrongylidae</taxon>
        <taxon>Dictyocaulus</taxon>
    </lineage>
</organism>
<accession>A0A0D8XVG4</accession>
<gene>
    <name evidence="2" type="ORF">DICVIV_05411</name>
</gene>
<reference evidence="3" key="2">
    <citation type="journal article" date="2016" name="Sci. Rep.">
        <title>Dictyocaulus viviparus genome, variome and transcriptome elucidate lungworm biology and support future intervention.</title>
        <authorList>
            <person name="McNulty S.N."/>
            <person name="Strube C."/>
            <person name="Rosa B.A."/>
            <person name="Martin J.C."/>
            <person name="Tyagi R."/>
            <person name="Choi Y.J."/>
            <person name="Wang Q."/>
            <person name="Hallsworth Pepin K."/>
            <person name="Zhang X."/>
            <person name="Ozersky P."/>
            <person name="Wilson R.K."/>
            <person name="Sternberg P.W."/>
            <person name="Gasser R.B."/>
            <person name="Mitreva M."/>
        </authorList>
    </citation>
    <scope>NUCLEOTIDE SEQUENCE [LARGE SCALE GENOMIC DNA]</scope>
    <source>
        <strain evidence="3">HannoverDv2000</strain>
    </source>
</reference>
<protein>
    <submittedName>
        <fullName evidence="2">Uncharacterized protein</fullName>
    </submittedName>
</protein>
<keyword evidence="1" id="KW-1133">Transmembrane helix</keyword>
<keyword evidence="1" id="KW-0812">Transmembrane</keyword>
<proteinExistence type="predicted"/>